<keyword evidence="1" id="KW-0812">Transmembrane</keyword>
<proteinExistence type="predicted"/>
<comment type="caution">
    <text evidence="3">The sequence shown here is derived from an EMBL/GenBank/DDBJ whole genome shotgun (WGS) entry which is preliminary data.</text>
</comment>
<keyword evidence="2" id="KW-0732">Signal</keyword>
<reference evidence="3 4" key="1">
    <citation type="submission" date="2016-10" db="EMBL/GenBank/DDBJ databases">
        <authorList>
            <person name="Varghese N."/>
            <person name="Submissions S."/>
        </authorList>
    </citation>
    <scope>NUCLEOTIDE SEQUENCE [LARGE SCALE GENOMIC DNA]</scope>
    <source>
        <strain evidence="3 4">LMG 22274</strain>
    </source>
</reference>
<dbReference type="RefSeq" id="WP_124263300.1">
    <property type="nucleotide sequence ID" value="NZ_CADFGN010000018.1"/>
</dbReference>
<organism evidence="3 4">
    <name type="scientific">Paraburkholderia tropica</name>
    <dbReference type="NCBI Taxonomy" id="92647"/>
    <lineage>
        <taxon>Bacteria</taxon>
        <taxon>Pseudomonadati</taxon>
        <taxon>Pseudomonadota</taxon>
        <taxon>Betaproteobacteria</taxon>
        <taxon>Burkholderiales</taxon>
        <taxon>Burkholderiaceae</taxon>
        <taxon>Paraburkholderia</taxon>
    </lineage>
</organism>
<evidence type="ECO:0000313" key="3">
    <source>
        <dbReference type="EMBL" id="SEK13460.1"/>
    </source>
</evidence>
<keyword evidence="1" id="KW-0472">Membrane</keyword>
<evidence type="ECO:0000256" key="2">
    <source>
        <dbReference type="SAM" id="SignalP"/>
    </source>
</evidence>
<accession>A0AAQ1JXU1</accession>
<feature type="chain" id="PRO_5042975354" evidence="2">
    <location>
        <begin position="24"/>
        <end position="517"/>
    </location>
</feature>
<evidence type="ECO:0000256" key="1">
    <source>
        <dbReference type="SAM" id="Phobius"/>
    </source>
</evidence>
<sequence length="517" mass="53236">MRIRNAVLLVTLSSLLCTQAAHAQALLAPVENLVINRAEAAIISRVAIARGFAANDPRIAATLTSMGQVSTALNVVSTGAAVGLGFAGAPVWLTIAAGVGILAAGSALYAGSVSLSRSLDGKTITAQQPLPQGVGSGYMATPAPDPGTGNMVNPWTWAASVGIPVYHTSSCMPSNPCAALPAAPTSGQKNFDWVAGDMEMIPNTISQVQQFQQYLATYGAQSGSTVPPNGADQIMSVSVFWQPNVDGTQQTLTQTTFYNHCGSFDSSGNCIYSMLSSTQPLTNWTVGPGVKPISGSDLSQIYPNLASSSIATPLDPNTLAQLTNQTWQQAANQPGYQGLPYSVTQPLTANDVQPWAIANPTAVPNVGDLFRPATDPGVSTVTISPTVQPGDGSAPNAGSSPSVGNGTDVNVVNTPNVNVVNKVSVDLGADPGVASPTLESTPTISMILSPVVGLLPDLKHWAVPAHGSACPEPSFSVLGRSFTLTAQCDLAESNRTAIYTSFAAMFTLAALFVVLRA</sequence>
<gene>
    <name evidence="3" type="ORF">SAMN05216550_12433</name>
</gene>
<feature type="transmembrane region" description="Helical" evidence="1">
    <location>
        <begin position="497"/>
        <end position="515"/>
    </location>
</feature>
<protein>
    <submittedName>
        <fullName evidence="3">Uncharacterized protein</fullName>
    </submittedName>
</protein>
<dbReference type="Proteomes" id="UP000183529">
    <property type="component" value="Unassembled WGS sequence"/>
</dbReference>
<feature type="signal peptide" evidence="2">
    <location>
        <begin position="1"/>
        <end position="23"/>
    </location>
</feature>
<dbReference type="EMBL" id="FNZM01000024">
    <property type="protein sequence ID" value="SEK13460.1"/>
    <property type="molecule type" value="Genomic_DNA"/>
</dbReference>
<name>A0AAQ1JXU1_9BURK</name>
<evidence type="ECO:0000313" key="4">
    <source>
        <dbReference type="Proteomes" id="UP000183529"/>
    </source>
</evidence>
<dbReference type="AlphaFoldDB" id="A0AAQ1JXU1"/>
<keyword evidence="1" id="KW-1133">Transmembrane helix</keyword>